<evidence type="ECO:0000313" key="3">
    <source>
        <dbReference type="EMBL" id="TFK87582.1"/>
    </source>
</evidence>
<dbReference type="Proteomes" id="UP000308197">
    <property type="component" value="Unassembled WGS sequence"/>
</dbReference>
<dbReference type="Gene3D" id="1.20.970.30">
    <property type="entry name" value="eIF4G, eIF4E-binding domain"/>
    <property type="match status" value="1"/>
</dbReference>
<dbReference type="GO" id="GO:0003743">
    <property type="term" value="F:translation initiation factor activity"/>
    <property type="evidence" value="ECO:0007669"/>
    <property type="project" value="UniProtKB-KW"/>
</dbReference>
<feature type="region of interest" description="Disordered" evidence="1">
    <location>
        <begin position="1"/>
        <end position="29"/>
    </location>
</feature>
<reference evidence="3 4" key="1">
    <citation type="journal article" date="2019" name="Nat. Ecol. Evol.">
        <title>Megaphylogeny resolves global patterns of mushroom evolution.</title>
        <authorList>
            <person name="Varga T."/>
            <person name="Krizsan K."/>
            <person name="Foldi C."/>
            <person name="Dima B."/>
            <person name="Sanchez-Garcia M."/>
            <person name="Sanchez-Ramirez S."/>
            <person name="Szollosi G.J."/>
            <person name="Szarkandi J.G."/>
            <person name="Papp V."/>
            <person name="Albert L."/>
            <person name="Andreopoulos W."/>
            <person name="Angelini C."/>
            <person name="Antonin V."/>
            <person name="Barry K.W."/>
            <person name="Bougher N.L."/>
            <person name="Buchanan P."/>
            <person name="Buyck B."/>
            <person name="Bense V."/>
            <person name="Catcheside P."/>
            <person name="Chovatia M."/>
            <person name="Cooper J."/>
            <person name="Damon W."/>
            <person name="Desjardin D."/>
            <person name="Finy P."/>
            <person name="Geml J."/>
            <person name="Haridas S."/>
            <person name="Hughes K."/>
            <person name="Justo A."/>
            <person name="Karasinski D."/>
            <person name="Kautmanova I."/>
            <person name="Kiss B."/>
            <person name="Kocsube S."/>
            <person name="Kotiranta H."/>
            <person name="LaButti K.M."/>
            <person name="Lechner B.E."/>
            <person name="Liimatainen K."/>
            <person name="Lipzen A."/>
            <person name="Lukacs Z."/>
            <person name="Mihaltcheva S."/>
            <person name="Morgado L.N."/>
            <person name="Niskanen T."/>
            <person name="Noordeloos M.E."/>
            <person name="Ohm R.A."/>
            <person name="Ortiz-Santana B."/>
            <person name="Ovrebo C."/>
            <person name="Racz N."/>
            <person name="Riley R."/>
            <person name="Savchenko A."/>
            <person name="Shiryaev A."/>
            <person name="Soop K."/>
            <person name="Spirin V."/>
            <person name="Szebenyi C."/>
            <person name="Tomsovsky M."/>
            <person name="Tulloss R.E."/>
            <person name="Uehling J."/>
            <person name="Grigoriev I.V."/>
            <person name="Vagvolgyi C."/>
            <person name="Papp T."/>
            <person name="Martin F.M."/>
            <person name="Miettinen O."/>
            <person name="Hibbett D.S."/>
            <person name="Nagy L.G."/>
        </authorList>
    </citation>
    <scope>NUCLEOTIDE SEQUENCE [LARGE SCALE GENOMIC DNA]</scope>
    <source>
        <strain evidence="3 4">HHB13444</strain>
    </source>
</reference>
<protein>
    <submittedName>
        <fullName evidence="3">Eukaryotic initiation factor 4f subunit eIF4g, eIF4e-binding domain-containing protein</fullName>
    </submittedName>
</protein>
<sequence>MPESAAVVDSAIDRATPLSPHPNTSPRVIASPSVLENAHFIMDIGRMRYPEGYKGPKPGLNKNALPGKYRYDRDFLLQFMSICTVKPDSLPALDTLGL</sequence>
<organism evidence="3 4">
    <name type="scientific">Polyporus arcularius HHB13444</name>
    <dbReference type="NCBI Taxonomy" id="1314778"/>
    <lineage>
        <taxon>Eukaryota</taxon>
        <taxon>Fungi</taxon>
        <taxon>Dikarya</taxon>
        <taxon>Basidiomycota</taxon>
        <taxon>Agaricomycotina</taxon>
        <taxon>Agaricomycetes</taxon>
        <taxon>Polyporales</taxon>
        <taxon>Polyporaceae</taxon>
        <taxon>Polyporus</taxon>
    </lineage>
</organism>
<dbReference type="STRING" id="1314778.A0A5C3PEA5"/>
<dbReference type="InterPro" id="IPR022745">
    <property type="entry name" value="eIF4G1_eIF4E-bd"/>
</dbReference>
<name>A0A5C3PEA5_9APHY</name>
<keyword evidence="4" id="KW-1185">Reference proteome</keyword>
<evidence type="ECO:0000313" key="4">
    <source>
        <dbReference type="Proteomes" id="UP000308197"/>
    </source>
</evidence>
<dbReference type="InParanoid" id="A0A5C3PEA5"/>
<proteinExistence type="predicted"/>
<dbReference type="AlphaFoldDB" id="A0A5C3PEA5"/>
<dbReference type="InterPro" id="IPR036211">
    <property type="entry name" value="eIF4G_eIF4E-bd_sf"/>
</dbReference>
<feature type="domain" description="Eukaryotic translation initiation factor 4G1 eIF4E-binding" evidence="2">
    <location>
        <begin position="21"/>
        <end position="88"/>
    </location>
</feature>
<accession>A0A5C3PEA5</accession>
<evidence type="ECO:0000256" key="1">
    <source>
        <dbReference type="SAM" id="MobiDB-lite"/>
    </source>
</evidence>
<dbReference type="SUPFAM" id="SSF101489">
    <property type="entry name" value="Eukaryotic initiation factor 4f subunit eIF4g, eIF4e-binding domain"/>
    <property type="match status" value="1"/>
</dbReference>
<feature type="non-terminal residue" evidence="3">
    <location>
        <position position="98"/>
    </location>
</feature>
<gene>
    <name evidence="3" type="ORF">K466DRAFT_490575</name>
</gene>
<evidence type="ECO:0000259" key="2">
    <source>
        <dbReference type="Pfam" id="PF12152"/>
    </source>
</evidence>
<dbReference type="EMBL" id="ML211147">
    <property type="protein sequence ID" value="TFK87582.1"/>
    <property type="molecule type" value="Genomic_DNA"/>
</dbReference>
<dbReference type="Pfam" id="PF12152">
    <property type="entry name" value="eIF_4G1"/>
    <property type="match status" value="1"/>
</dbReference>
<keyword evidence="3" id="KW-0396">Initiation factor</keyword>
<keyword evidence="3" id="KW-0648">Protein biosynthesis</keyword>